<keyword evidence="2" id="KW-1133">Transmembrane helix</keyword>
<keyword evidence="2" id="KW-0812">Transmembrane</keyword>
<sequence>MKKESPDWLKRTQESSWEPEILISGISLIALFQLPALIHKAQVFVNDNTFTIFQNGNVDDSFFMLMETAVYWLIICLIMHLGLRSIWVSFVGLSYVFPEGISFKALKLTDFFKARLLRVRSFEESVIRLEKISSMMYATAFLLVLATIGVSFYFSFWVALIVVLNALVPELFNNAYAGSIFTFLMLIMAIPYFIDFITLGWLKRFKWLSKVYRPIYIFSGILTLAPFYRGIYYGLISNIRRRYILTGAIFFVVVTFIIFSGLRGKSILDRSTMVEAAIGYSILEGYYRDLNPETPDRWATIESSEVSNGIIKLIISHKAANEEKIKANCDYDARIAEDDESKSLILLDCLSNFIEIEIDSTGVLAERWFFADSPRSKQKGLATWLRTDTITNGVHQLNVFVQKNDTARKLVASIPFYNLSGRSFSKSKTIELPEATEAEKTDSVPNINLPLKPDL</sequence>
<evidence type="ECO:0000313" key="4">
    <source>
        <dbReference type="Proteomes" id="UP000486602"/>
    </source>
</evidence>
<keyword evidence="2" id="KW-0472">Membrane</keyword>
<proteinExistence type="predicted"/>
<dbReference type="EMBL" id="JAAGVY010000049">
    <property type="protein sequence ID" value="NEN25346.1"/>
    <property type="molecule type" value="Genomic_DNA"/>
</dbReference>
<feature type="transmembrane region" description="Helical" evidence="2">
    <location>
        <begin position="180"/>
        <end position="202"/>
    </location>
</feature>
<name>A0A7K3WV31_9FLAO</name>
<evidence type="ECO:0000256" key="2">
    <source>
        <dbReference type="SAM" id="Phobius"/>
    </source>
</evidence>
<reference evidence="3 4" key="1">
    <citation type="submission" date="2020-02" db="EMBL/GenBank/DDBJ databases">
        <title>Out from the shadows clarifying the taxonomy of the family Cryomorphaceae and related taxa by utilizing the GTDB taxonomic framework.</title>
        <authorList>
            <person name="Bowman J.P."/>
        </authorList>
    </citation>
    <scope>NUCLEOTIDE SEQUENCE [LARGE SCALE GENOMIC DNA]</scope>
    <source>
        <strain evidence="3 4">QSSC 1-22</strain>
    </source>
</reference>
<feature type="transmembrane region" description="Helical" evidence="2">
    <location>
        <begin position="69"/>
        <end position="97"/>
    </location>
</feature>
<feature type="region of interest" description="Disordered" evidence="1">
    <location>
        <begin position="435"/>
        <end position="455"/>
    </location>
</feature>
<keyword evidence="4" id="KW-1185">Reference proteome</keyword>
<gene>
    <name evidence="3" type="ORF">G3O08_17760</name>
</gene>
<dbReference type="Proteomes" id="UP000486602">
    <property type="component" value="Unassembled WGS sequence"/>
</dbReference>
<dbReference type="AlphaFoldDB" id="A0A7K3WV31"/>
<evidence type="ECO:0000313" key="3">
    <source>
        <dbReference type="EMBL" id="NEN25346.1"/>
    </source>
</evidence>
<comment type="caution">
    <text evidence="3">The sequence shown here is derived from an EMBL/GenBank/DDBJ whole genome shotgun (WGS) entry which is preliminary data.</text>
</comment>
<organism evidence="3 4">
    <name type="scientific">Cryomorpha ignava</name>
    <dbReference type="NCBI Taxonomy" id="101383"/>
    <lineage>
        <taxon>Bacteria</taxon>
        <taxon>Pseudomonadati</taxon>
        <taxon>Bacteroidota</taxon>
        <taxon>Flavobacteriia</taxon>
        <taxon>Flavobacteriales</taxon>
        <taxon>Cryomorphaceae</taxon>
        <taxon>Cryomorpha</taxon>
    </lineage>
</organism>
<feature type="transmembrane region" description="Helical" evidence="2">
    <location>
        <begin position="243"/>
        <end position="262"/>
    </location>
</feature>
<evidence type="ECO:0000256" key="1">
    <source>
        <dbReference type="SAM" id="MobiDB-lite"/>
    </source>
</evidence>
<protein>
    <submittedName>
        <fullName evidence="3">Uncharacterized protein</fullName>
    </submittedName>
</protein>
<feature type="transmembrane region" description="Helical" evidence="2">
    <location>
        <begin position="214"/>
        <end position="231"/>
    </location>
</feature>
<accession>A0A7K3WV31</accession>
<dbReference type="RefSeq" id="WP_163286801.1">
    <property type="nucleotide sequence ID" value="NZ_JAAGVY010000049.1"/>
</dbReference>
<feature type="transmembrane region" description="Helical" evidence="2">
    <location>
        <begin position="137"/>
        <end position="168"/>
    </location>
</feature>